<keyword evidence="1" id="KW-0238">DNA-binding</keyword>
<dbReference type="PANTHER" id="PTHR30204:SF96">
    <property type="entry name" value="CHROMOSOME-ANCHORING PROTEIN RACA"/>
    <property type="match status" value="1"/>
</dbReference>
<proteinExistence type="predicted"/>
<dbReference type="InterPro" id="IPR029063">
    <property type="entry name" value="SAM-dependent_MTases_sf"/>
</dbReference>
<dbReference type="InterPro" id="IPR013216">
    <property type="entry name" value="Methyltransf_11"/>
</dbReference>
<dbReference type="GO" id="GO:0003700">
    <property type="term" value="F:DNA-binding transcription factor activity"/>
    <property type="evidence" value="ECO:0007669"/>
    <property type="project" value="InterPro"/>
</dbReference>
<dbReference type="SUPFAM" id="SSF46955">
    <property type="entry name" value="Putative DNA-binding domain"/>
    <property type="match status" value="1"/>
</dbReference>
<reference evidence="3 4" key="1">
    <citation type="submission" date="2018-03" db="EMBL/GenBank/DDBJ databases">
        <title>Genome sequence of Clostridium vincentii DSM 10228.</title>
        <authorList>
            <person name="Poehlein A."/>
            <person name="Daniel R."/>
        </authorList>
    </citation>
    <scope>NUCLEOTIDE SEQUENCE [LARGE SCALE GENOMIC DNA]</scope>
    <source>
        <strain evidence="3 4">DSM 10228</strain>
    </source>
</reference>
<dbReference type="InterPro" id="IPR009061">
    <property type="entry name" value="DNA-bd_dom_put_sf"/>
</dbReference>
<keyword evidence="4" id="KW-1185">Reference proteome</keyword>
<dbReference type="GO" id="GO:0003677">
    <property type="term" value="F:DNA binding"/>
    <property type="evidence" value="ECO:0007669"/>
    <property type="project" value="UniProtKB-KW"/>
</dbReference>
<dbReference type="RefSeq" id="WP_106060598.1">
    <property type="nucleotide sequence ID" value="NZ_PVXQ01000034.1"/>
</dbReference>
<dbReference type="CDD" id="cd02440">
    <property type="entry name" value="AdoMet_MTases"/>
    <property type="match status" value="1"/>
</dbReference>
<evidence type="ECO:0000256" key="1">
    <source>
        <dbReference type="ARBA" id="ARBA00023125"/>
    </source>
</evidence>
<sequence length="408" mass="47382">MKIGKFTKQNNITIDAVRYYIELGLIIPEKSGGQYDFDERCKSDLEKTIKLKGQGFTLNEIKAIFVLKRIGKLTTYQENEYYRDIYCNKKIELSSKIEELERFRYKLEETIEDLSKIKCMDNFKIGIDIEALKLFSCLKCGKELILSDGIITNNQVMEGNLKCTCGEDYKIEDGILLVGSVQSKTNLSAQSETNLDIVDYVNSTDSEYLDNIYSGLEYMNKKIQFEELNNKIILEIGSGVGFFLRSIYTDLPDDCLYIAVDYDLNRHKFLKSMLQKSEHNKRVIFLCCDFLKMPLKDNLVDVLIDFTGTSNYSFQHEEFLLNLIDKSLKRKLTMIAAYITFNKFSIDSSIIEKVRKNFILKSIKNNILNLQYNIIDEKTSKSISKGGKYEDYFKCNERISTYIVYAKR</sequence>
<dbReference type="Gene3D" id="3.40.50.150">
    <property type="entry name" value="Vaccinia Virus protein VP39"/>
    <property type="match status" value="1"/>
</dbReference>
<dbReference type="OrthoDB" id="1770985at2"/>
<dbReference type="SMART" id="SM00422">
    <property type="entry name" value="HTH_MERR"/>
    <property type="match status" value="1"/>
</dbReference>
<accession>A0A2T0BBC1</accession>
<gene>
    <name evidence="3" type="ORF">CLVI_26780</name>
</gene>
<dbReference type="EMBL" id="PVXQ01000034">
    <property type="protein sequence ID" value="PRR81174.1"/>
    <property type="molecule type" value="Genomic_DNA"/>
</dbReference>
<dbReference type="Gene3D" id="1.10.1660.10">
    <property type="match status" value="1"/>
</dbReference>
<evidence type="ECO:0000313" key="4">
    <source>
        <dbReference type="Proteomes" id="UP000239471"/>
    </source>
</evidence>
<comment type="caution">
    <text evidence="3">The sequence shown here is derived from an EMBL/GenBank/DDBJ whole genome shotgun (WGS) entry which is preliminary data.</text>
</comment>
<dbReference type="Pfam" id="PF08241">
    <property type="entry name" value="Methyltransf_11"/>
    <property type="match status" value="1"/>
</dbReference>
<dbReference type="InterPro" id="IPR000551">
    <property type="entry name" value="MerR-type_HTH_dom"/>
</dbReference>
<evidence type="ECO:0000259" key="2">
    <source>
        <dbReference type="SMART" id="SM00422"/>
    </source>
</evidence>
<protein>
    <submittedName>
        <fullName evidence="3">Zinc-responsive transcriptional regulator</fullName>
    </submittedName>
</protein>
<dbReference type="PANTHER" id="PTHR30204">
    <property type="entry name" value="REDOX-CYCLING DRUG-SENSING TRANSCRIPTIONAL ACTIVATOR SOXR"/>
    <property type="match status" value="1"/>
</dbReference>
<evidence type="ECO:0000313" key="3">
    <source>
        <dbReference type="EMBL" id="PRR81174.1"/>
    </source>
</evidence>
<name>A0A2T0BBC1_9CLOT</name>
<dbReference type="SUPFAM" id="SSF53335">
    <property type="entry name" value="S-adenosyl-L-methionine-dependent methyltransferases"/>
    <property type="match status" value="1"/>
</dbReference>
<dbReference type="Pfam" id="PF13411">
    <property type="entry name" value="MerR_1"/>
    <property type="match status" value="1"/>
</dbReference>
<dbReference type="AlphaFoldDB" id="A0A2T0BBC1"/>
<dbReference type="Proteomes" id="UP000239471">
    <property type="component" value="Unassembled WGS sequence"/>
</dbReference>
<dbReference type="GO" id="GO:0008757">
    <property type="term" value="F:S-adenosylmethionine-dependent methyltransferase activity"/>
    <property type="evidence" value="ECO:0007669"/>
    <property type="project" value="InterPro"/>
</dbReference>
<organism evidence="3 4">
    <name type="scientific">Clostridium vincentii</name>
    <dbReference type="NCBI Taxonomy" id="52704"/>
    <lineage>
        <taxon>Bacteria</taxon>
        <taxon>Bacillati</taxon>
        <taxon>Bacillota</taxon>
        <taxon>Clostridia</taxon>
        <taxon>Eubacteriales</taxon>
        <taxon>Clostridiaceae</taxon>
        <taxon>Clostridium</taxon>
    </lineage>
</organism>
<feature type="domain" description="HTH merR-type" evidence="2">
    <location>
        <begin position="1"/>
        <end position="68"/>
    </location>
</feature>
<dbReference type="InterPro" id="IPR047057">
    <property type="entry name" value="MerR_fam"/>
</dbReference>